<reference evidence="1 2" key="1">
    <citation type="journal article" date="2020" name="BMC Genomics">
        <title>Intraspecific diversification of the crop wild relative Brassica cretica Lam. using demographic model selection.</title>
        <authorList>
            <person name="Kioukis A."/>
            <person name="Michalopoulou V.A."/>
            <person name="Briers L."/>
            <person name="Pirintsos S."/>
            <person name="Studholme D.J."/>
            <person name="Pavlidis P."/>
            <person name="Sarris P.F."/>
        </authorList>
    </citation>
    <scope>NUCLEOTIDE SEQUENCE [LARGE SCALE GENOMIC DNA]</scope>
    <source>
        <strain evidence="2">cv. PFS-1207/04</strain>
    </source>
</reference>
<sequence>MASPVWRRRVSPKDASFHMDLGPYEAVRCEEEIVEGTLKDSRPLRPKEKLVKPWVRTLLLGKLGSVLFRLMLVCQGPTFITDFCVRLLAEGRNSEHQEDDTNSRMRLWSEAFGPVVLIPTMRCTER</sequence>
<dbReference type="EMBL" id="QGKV02000297">
    <property type="protein sequence ID" value="KAF3609036.1"/>
    <property type="molecule type" value="Genomic_DNA"/>
</dbReference>
<evidence type="ECO:0000313" key="1">
    <source>
        <dbReference type="EMBL" id="KAF3609036.1"/>
    </source>
</evidence>
<evidence type="ECO:0000313" key="2">
    <source>
        <dbReference type="Proteomes" id="UP000266723"/>
    </source>
</evidence>
<dbReference type="Proteomes" id="UP000266723">
    <property type="component" value="Unassembled WGS sequence"/>
</dbReference>
<evidence type="ECO:0008006" key="3">
    <source>
        <dbReference type="Google" id="ProtNLM"/>
    </source>
</evidence>
<protein>
    <recommendedName>
        <fullName evidence="3">Tafazzin family protein</fullName>
    </recommendedName>
</protein>
<accession>A0ABQ7EZC4</accession>
<name>A0ABQ7EZC4_BRACR</name>
<organism evidence="1 2">
    <name type="scientific">Brassica cretica</name>
    <name type="common">Mustard</name>
    <dbReference type="NCBI Taxonomy" id="69181"/>
    <lineage>
        <taxon>Eukaryota</taxon>
        <taxon>Viridiplantae</taxon>
        <taxon>Streptophyta</taxon>
        <taxon>Embryophyta</taxon>
        <taxon>Tracheophyta</taxon>
        <taxon>Spermatophyta</taxon>
        <taxon>Magnoliopsida</taxon>
        <taxon>eudicotyledons</taxon>
        <taxon>Gunneridae</taxon>
        <taxon>Pentapetalae</taxon>
        <taxon>rosids</taxon>
        <taxon>malvids</taxon>
        <taxon>Brassicales</taxon>
        <taxon>Brassicaceae</taxon>
        <taxon>Brassiceae</taxon>
        <taxon>Brassica</taxon>
    </lineage>
</organism>
<gene>
    <name evidence="1" type="ORF">DY000_02045273</name>
</gene>
<keyword evidence="2" id="KW-1185">Reference proteome</keyword>
<proteinExistence type="predicted"/>
<comment type="caution">
    <text evidence="1">The sequence shown here is derived from an EMBL/GenBank/DDBJ whole genome shotgun (WGS) entry which is preliminary data.</text>
</comment>